<evidence type="ECO:0000313" key="1">
    <source>
        <dbReference type="EMBL" id="GIM72114.1"/>
    </source>
</evidence>
<keyword evidence="2" id="KW-1185">Reference proteome</keyword>
<protein>
    <submittedName>
        <fullName evidence="1">Uncharacterized protein</fullName>
    </submittedName>
</protein>
<comment type="caution">
    <text evidence="1">The sequence shown here is derived from an EMBL/GenBank/DDBJ whole genome shotgun (WGS) entry which is preliminary data.</text>
</comment>
<evidence type="ECO:0000313" key="2">
    <source>
        <dbReference type="Proteomes" id="UP000680865"/>
    </source>
</evidence>
<accession>A0A919VMW6</accession>
<dbReference type="AlphaFoldDB" id="A0A919VMW6"/>
<reference evidence="1" key="1">
    <citation type="submission" date="2021-03" db="EMBL/GenBank/DDBJ databases">
        <title>Whole genome shotgun sequence of Actinoplanes consettensis NBRC 14913.</title>
        <authorList>
            <person name="Komaki H."/>
            <person name="Tamura T."/>
        </authorList>
    </citation>
    <scope>NUCLEOTIDE SEQUENCE</scope>
    <source>
        <strain evidence="1">NBRC 14913</strain>
    </source>
</reference>
<proteinExistence type="predicted"/>
<gene>
    <name evidence="1" type="ORF">Aco04nite_28770</name>
</gene>
<dbReference type="EMBL" id="BOQP01000011">
    <property type="protein sequence ID" value="GIM72114.1"/>
    <property type="molecule type" value="Genomic_DNA"/>
</dbReference>
<sequence length="99" mass="10512">MVKAKPDFLPSGPEFEAWQQSLFDLRDGGLGLGVCALVGFQRGELAGARICPVLRLPSRRRSVGSARLETGRRAGLRTGWPGFLEREGLGKSGNGSTGA</sequence>
<dbReference type="Proteomes" id="UP000680865">
    <property type="component" value="Unassembled WGS sequence"/>
</dbReference>
<organism evidence="1 2">
    <name type="scientific">Winogradskya consettensis</name>
    <dbReference type="NCBI Taxonomy" id="113560"/>
    <lineage>
        <taxon>Bacteria</taxon>
        <taxon>Bacillati</taxon>
        <taxon>Actinomycetota</taxon>
        <taxon>Actinomycetes</taxon>
        <taxon>Micromonosporales</taxon>
        <taxon>Micromonosporaceae</taxon>
        <taxon>Winogradskya</taxon>
    </lineage>
</organism>
<name>A0A919VMW6_9ACTN</name>